<feature type="region of interest" description="Disordered" evidence="13">
    <location>
        <begin position="4418"/>
        <end position="4442"/>
    </location>
</feature>
<name>A0A317NIW3_9NOCA</name>
<organism evidence="17 18">
    <name type="scientific">Nocardia neocaledoniensis</name>
    <dbReference type="NCBI Taxonomy" id="236511"/>
    <lineage>
        <taxon>Bacteria</taxon>
        <taxon>Bacillati</taxon>
        <taxon>Actinomycetota</taxon>
        <taxon>Actinomycetes</taxon>
        <taxon>Mycobacteriales</taxon>
        <taxon>Nocardiaceae</taxon>
        <taxon>Nocardia</taxon>
    </lineage>
</organism>
<dbReference type="SMART" id="SM00823">
    <property type="entry name" value="PKS_PP"/>
    <property type="match status" value="3"/>
</dbReference>
<dbReference type="InterPro" id="IPR032821">
    <property type="entry name" value="PKS_assoc"/>
</dbReference>
<feature type="active site" description="Proton donor; for dehydratase activity" evidence="12">
    <location>
        <position position="1112"/>
    </location>
</feature>
<dbReference type="InterPro" id="IPR036291">
    <property type="entry name" value="NAD(P)-bd_dom_sf"/>
</dbReference>
<accession>A0A317NIW3</accession>
<dbReference type="InterPro" id="IPR016035">
    <property type="entry name" value="Acyl_Trfase/lysoPLipase"/>
</dbReference>
<dbReference type="PROSITE" id="PS00606">
    <property type="entry name" value="KS3_1"/>
    <property type="match status" value="3"/>
</dbReference>
<dbReference type="PANTHER" id="PTHR43775:SF51">
    <property type="entry name" value="INACTIVE PHENOLPHTHIOCEROL SYNTHESIS POLYKETIDE SYNTHASE TYPE I PKS1-RELATED"/>
    <property type="match status" value="1"/>
</dbReference>
<dbReference type="SMART" id="SM00826">
    <property type="entry name" value="PKS_DH"/>
    <property type="match status" value="3"/>
</dbReference>
<feature type="domain" description="Carrier" evidence="14">
    <location>
        <begin position="1653"/>
        <end position="1728"/>
    </location>
</feature>
<dbReference type="GO" id="GO:0004312">
    <property type="term" value="F:fatty acid synthase activity"/>
    <property type="evidence" value="ECO:0007669"/>
    <property type="project" value="TreeGrafter"/>
</dbReference>
<dbReference type="Pfam" id="PF00109">
    <property type="entry name" value="ketoacyl-synt"/>
    <property type="match status" value="3"/>
</dbReference>
<dbReference type="SUPFAM" id="SSF47336">
    <property type="entry name" value="ACP-like"/>
    <property type="match status" value="2"/>
</dbReference>
<dbReference type="InterPro" id="IPR014031">
    <property type="entry name" value="Ketoacyl_synth_C"/>
</dbReference>
<dbReference type="EMBL" id="QGTL01000005">
    <property type="protein sequence ID" value="PWV75060.1"/>
    <property type="molecule type" value="Genomic_DNA"/>
</dbReference>
<feature type="region of interest" description="N-terminal hotdog fold" evidence="12">
    <location>
        <begin position="4318"/>
        <end position="4443"/>
    </location>
</feature>
<feature type="domain" description="Carrier" evidence="14">
    <location>
        <begin position="3352"/>
        <end position="3427"/>
    </location>
</feature>
<feature type="region of interest" description="C-terminal hotdog fold" evidence="12">
    <location>
        <begin position="1053"/>
        <end position="1190"/>
    </location>
</feature>
<evidence type="ECO:0000256" key="2">
    <source>
        <dbReference type="ARBA" id="ARBA00004792"/>
    </source>
</evidence>
<sequence>MTKPDDNTQKLAQALRVSLKETERLRARNRKLESSLREPIAIVGMACRYPGGIGSPEDLWNLVSAGADATSEFPVNRGWDTERLYDLTGETPNTAYTREGGFLHAAGEFDPAFFNISPNEAALMDPQQFLLLETSWEAFERAGVDPGSLKGSRTGVWVGMMYHDYPANANTGSIASGRVSYVFGLEGPSVTVDTACSSSLVAMHSAAASLRSGECDLALAGGVAVMATPETLVEFSRQRGLSPDGRCKSFADAADGVGWSEGAGMLVLERLSDAQRNGHQVLAVLTGSAVNQDGASNGLTAPNGPSQRRVIRQALANAGVSPGDVDVVEAHGTGTTLGDPIEAQALLATYGQERQADRPLWLGSLKSNIGHAQAAAGVGGVIKMVMAMRHGMLPRTLHVDRPSTKVDWSEGQVRLLTEPVVWPEVDRPRRAGVSSFGISGTNAHVIIEQAPAVEAAQVPEPVAAGLLPWVVSARSAEALAGQAERLASQVAERDLHPVDVGFSLASTRAVFDHRAVVLGEDAAGLLAGARALSRTESAPGVLTGRVVPGTTGLVFSGQGAQWAGMALALRAACPVFAEHFDAIIAELEPLLGQPVPLTAALSDADLVDRTVFAQAGLFAFEVALFRLLESWGVRADVVAGHSIGEVAAAHVAGVLSLPDACVLVAARGRLMQALPTGGAMVAVGAAEADVVPLLSEGVAIAAVNGPASVVLSGVEGAVLAVVEACVERGWRTHRLRVSHAFHSASMEPMLAEFASAIEGLTFGRPEIPLVSTVTGARVAAEMADPAYWVRQVRDTVRFADAVAAMAELGVSRFAEVGPDAVLAPMVAQTVGDGTAVAVPVARRDRADASSVLVGVAELFVAGAEVNWAALHAGGRCVDLPTYAFQHQRFWLDPKDALAMSWLGAELGGVSSVGLDIVRHPLLGALVPHPDSGGVSFTGRWTTDSVEWLADHSVLGTVLLPGTGFVELASYVGGVLGCAVVDELVLQAPLILPAEGGVAVQVVVTAADEAGRRRLSVHSRQTTESPWLLHAEGVLAPEDVMADFDLAAWPPAGAEIVPIDGVYDELLDIGYGYGPFFQGLRAAWRRGDELFAEVTLPDPEDGKGFGIHPALFDAALHAGIVHGLRGGVEGFPALPFTWNRVVLHAAGVSAVRVRIAVDGTRFALQLADEQGSPVLSVGALVSRPVSADRLRSEQAADALFGVEWIAAPVAETGAPGGVAVLNDGLAALITELDAAEDAAVPETVLWEIPTHEGAPPTAARRTAIEVLDALRGWLAEPRFAGSRLVVVTRRAVAVADEESVDLAQAPVWGLLRAAQAEHPGRFQLLDVDRDHERDAVAAVAAGTAPEPEAALRDGTVLVPRLSRHAPGTNQLLTEPGTVLVTGGTGGLGAVIARHLVAEHGVRRLLLTSRRGMDAPGAAELREELAELGAHVTIAACDVSDRSALVALLDGISADHPLVGVVHAAGTADNGLVESITAERLDRVFAPKVDAAWHLHELTRDAPLSLFVLISSAGGLVLAAGQANYAAANVFLDALAAHRRNLGLPATAIDYGLWARSSGLGFDLSEAEFELLRRQGFPPISEADGLALFDAATATDSAQLVALRVDRAVLRTRGELVPALVRALVPNPVRRAQRGAAGQAFARTLAGLSESDRARALLDLVRSVAAATLGHASAEAVEPNQAFQQLGFDSLGAVEFRNKLNAATGLQLPATLVFDHPNPQAVAELIDAQLAGTVQDVAVTATRAAGDDPIAVVAMSCRYPGGVASPEDLWRLVAEGRDSTGDLPSDRGWDIEGIYDPEPGKVGKTYARRGGFLYSAADFDADFFGISPNEALVMDPQQRTLLEIAWEALERAGVDPAVLRGSPTGVFTGVMYHDYAMGAGTGNSVAGSLVSGRIAYTLGLEGPAVSVDTACSSSLVALHLAAQSLRSGECDLALAGGVAVMSTPEMLVEFSRQRGLSPDGRCKSFSDTADGVGWSEGAGMLVLERLSDARRHGHEVLAVLAGSAVNQDGASNGFAAPNGPSQQRVIRQALANAHVSPTEVDVVEAHGTGTTLGDPIEAQALLATYGQGRAEDRPLWLGSLKSNIGHAQAAAGVGGVIKMIMAMRHGVLPKTLHADQPSTKVDWSEGHARLLTEPVAWPEVDRPRRAGVSSFGLSGTNAHVILEQAPAADPAPASTTPPAGGVLSWVVSARNDEALAGQARRLAAHLGDHDAADIGYSLAASRVVFEHRAVVFGTESEPLRAGIQALGRGETTPGVVSGRVVSGSTGVVFSGQGAQWAGMADRLRAEHPVFAEVFDGIVAQLDPMLGQPDSLADALVDGDLVDRTGFAQAGLFAFEVAMFRLLESWGVRADVVAGHSIGEVAAAHVAGVLSLPDACVLVAARGRLMQALPAGGAMVAVGAAEADVVPLLSGEVSIAAVNGPTSVVLSGVESAVLAMVEACAERGWRTHRLRVSHAFHSALMEPMLTEFASAIEGMTFGRPTIPLVSTVTGRPITDEMTDPAYWVGQVRDTVRFADAVAAMADRGVSRFAEVGPDAVLTPMIAQTVDDAAAIAVPLARRDRADASSVLGGVAGLFVAGAEVNWAGFYAGTGARRVDLPTYAFQHRRYWIPGGGAGSTDARSLGLVATGHPLVSAVVAQPESDVVAVSGRLSVQTQSWLADHRVMDTVVFPGTGLLELALHAGERVGCPSLDELILRAPLVLPETGGVAVRIVLGGADEGRRGVRIFSRPDDEAAAAAPWTLHAEGVLVPEPAGAPVDLTRWPPAGATAVPVEDLYDSLDGQGYHYGPVFQALRAVWRGADGIYAEVALPEQVRDDAIGFGVHPALLDAALHALRATEDAPPDAGLALPFEWSGVTVHAAGADALRVRLTRIGERGVALDLADSTGAAVATVRHLASRPIDPAQLTAATAHSRMSAFEVGWAPMTLPDNEIGTPVAWADLDPTRQQVPPVVVLDCPSGNDPAAVRAATHTVLAALQTWSAEPAFGDTVLVVRTVGAVSVAGEDIANLAGAAVGGLVRAAQTEGVGRIVLVDTDSPLDERLGGILASAEPQVAVRDGQVYRARLGRVDATGDQASPAFAPDDTVLITGAGGYLGGLFARHLVTAHGARRLLLLSRRGAAGPGATELSEELRQLGAEVEFAGCDVADRAALAQTLAAVPVTHPITGVFHLAGVLDDGAIGSLNPERMDAVLAPKVDAALHLHELTADLPVRAFVLFSSVAGVFGGPGQGNYAAANACLDALAAHRRAAGLPGTSLAWGLWSTDGGMAAELDDVDRRRMSRSGLLPLSAEQGLALFDTAIGLDTAAPVLARLDLDALRATGADAPALFAALVPQRRRAASGASAALRARLASGSDSERVDVLLELVRGQIAAVLGHENTSAVTADRAFTELGFDSISAVEFRNALKAATGLALPATLVFDYPTPQALARYLADEFAGTSHDAEVTAVRAVDGDPIAVVGMACRYPGGVRSPEDLWELVHAGRDAVSTFPADRGWDLDGLYDPEPGRAGKSYTREGGFLHTAAEFDADFFGIGPNEAVMTDPQQRQLLETTWEALERAGVDPAVLRGTSTGVFTGVMYHDYAQGTGNSAAGSLVSGRIAYTLGLEGPAVSVDTACSSSLVTMHLAAQSLRSGECDLALAGGVTVMATPETLVEFSRQRGLSPDGRCKSFADAADGVGWSEGAGMLVLERLSDARRHGHEVLAVLAGSAVNQDGASNGLTAPNGPSQRRVIRQALANAGVSPAEVDVVEAHGTGTTLGDPIEAQALLATYGQGRAVDRPLWLGSLKSNIGHAQAAAGVGGVIKMVMAMRHGLLPRTLHVDAPSTKVDWSEGHLRLLTEPVAWPVVDRPRRAGVSSFGISGTNAHVIIEQAPSTDRAQAPLTRNVPEVLPWVISARGGEALAGQAERLAARVGDRDPLDVGYSLAATRSAFEHRAVVVAEDRDSLLAAVRALAGGVPDPRVVSGRATPGATGVVFSGQGAQWAGMADELRSAYPVFAEHFDAIVATLDPALGQRVSLTEALAGDPVDQTVFAQAGLFAYEVALFRLLESWGVRADVVAGHSIGEVAAAHVAGVLSLADACVLVAARGRLMQALPAGGAMVAVGAPEAEVLPLLSGALSVAAVNGPSSVVLSGVEDAVDAVTEMCAERGWRTHRLRVSHAFHSASMAPMLAEFASAIEGVTFGRPTIPLVSTATGARVTEEMTDPAYWVRQVRDTVRFADAVAAMADTGVSRFVEVGPDAVLTPMIAQTLDTANAVALSRRNSADPATLLTGLARAYVTGATVNWSSYYAGTGAEKVDLPTYSFQHRHFWTTGPRHTGEPTALGLRSSEHPMLGAWVTQPESGGVRFTGRLSAATHPWLTEHDVLGTVLLPGTGFVELALHAGNQVDCPELAELTLLAPLVFQGHGGVHIQVVVGDGDETGRRRLDVYSRTDADDPADPWHHHATGAVGPPGGTTEPQDWNDFAHWPPAGATEVTVDGAYDALAGNGYHYGPAFQGLVALWRRGEDLFAEVALPEDTATQGYGVHPALLDAAMHALPLGLAANADEEDRPTLVPFAWSSVRLHADGARRVRVRLTVPNSETITLTMADSVGAPLLSVQSLALRPLSRELLATAARTRDGLYELTWHPGPAPRSDTEISWAEWGAAEPAAVLLFRPPVDGAQMPTRLRTALHRTLAALQQFTSDDRYAASTLAVVTDSADDPAAAAVWGLVRAAQAEHPGRIVLVEAAAATVPEHLAAVALTGEPELAVHGEGTRVPRLVRAAAPAAEQPAPWDPERTVLVTGGTGGIGRRLVEHLVREHGVRHLLVAGRRGPDAAADLLAELGALDVEIRVAACDVGDRAALRELLDSIPASHPLGAVVHVAGVAHNGLVDTLTPDQVDYSLGAKADAAWHLHELTRDAGLSAFVLISSAAGSILPAGQGGYAAANQFLDALAIHRHAEGLPATSLAYGLWDIATGLSQWLSQADRQRMRRQGLPPLTADKALELFDAAVSSGRPVQVPVEIDLAALRTRETVPALLRELAGRTGRRQRARAQDAGAVRRRLAQLSETEQEQWLRTHILETAAGLLGHESADALDPERDFLESGFDSLAAMELRTTLNATTGLTLPTAAVFDHKTPAALARYLRLELAGAAGDGGATSGEDDSLYGMFRGAVASGKADKGFAVLRAAAELREQFSSADELDRLPAPTRLTTGAGLPRVICLAPPLATGGAHQYARIASHLRADREVVALAPIGCRTGEPLPATPAAAAAAVARSVVAAAQGEPFVLAGYSSGGLLAYLVTEHLEAAGGPTPEAVVMIDTYTVNDDAEWLLRAMFEHMVSAEATFGRFDQARLTGMGRYVQLLKERVPGSVATPTLFLQCAQNFLGGASDRGAWQARPWDPAHTVVPVQADHITVLEEGSADVAAAIEEWLGR</sequence>
<evidence type="ECO:0000259" key="16">
    <source>
        <dbReference type="PROSITE" id="PS52019"/>
    </source>
</evidence>
<evidence type="ECO:0000256" key="1">
    <source>
        <dbReference type="ARBA" id="ARBA00001957"/>
    </source>
</evidence>
<feature type="domain" description="Ketosynthase family 3 (KS3)" evidence="15">
    <location>
        <begin position="1745"/>
        <end position="2162"/>
    </location>
</feature>
<dbReference type="Gene3D" id="3.30.70.3290">
    <property type="match status" value="3"/>
</dbReference>
<dbReference type="Gene3D" id="3.40.366.10">
    <property type="entry name" value="Malonyl-Coenzyme A Acyl Carrier Protein, domain 2"/>
    <property type="match status" value="3"/>
</dbReference>
<dbReference type="InterPro" id="IPR001031">
    <property type="entry name" value="Thioesterase"/>
</dbReference>
<dbReference type="InterPro" id="IPR001227">
    <property type="entry name" value="Ac_transferase_dom_sf"/>
</dbReference>
<dbReference type="Pfam" id="PF00975">
    <property type="entry name" value="Thioesterase"/>
    <property type="match status" value="1"/>
</dbReference>
<feature type="domain" description="Carrier" evidence="14">
    <location>
        <begin position="5040"/>
        <end position="5115"/>
    </location>
</feature>
<keyword evidence="10" id="KW-0511">Multifunctional enzyme</keyword>
<dbReference type="InterPro" id="IPR020802">
    <property type="entry name" value="TesA-like"/>
</dbReference>
<dbReference type="InterPro" id="IPR006162">
    <property type="entry name" value="Ppantetheine_attach_site"/>
</dbReference>
<dbReference type="Gene3D" id="3.40.50.1820">
    <property type="entry name" value="alpha/beta hydrolase"/>
    <property type="match status" value="1"/>
</dbReference>
<feature type="active site" description="Proton acceptor; for dehydratase activity" evidence="12">
    <location>
        <position position="2657"/>
    </location>
</feature>
<dbReference type="InterPro" id="IPR036736">
    <property type="entry name" value="ACP-like_sf"/>
</dbReference>
<evidence type="ECO:0000256" key="7">
    <source>
        <dbReference type="ARBA" id="ARBA00022832"/>
    </source>
</evidence>
<feature type="active site" description="Proton acceptor; for dehydratase activity" evidence="12">
    <location>
        <position position="4350"/>
    </location>
</feature>
<dbReference type="InterPro" id="IPR014043">
    <property type="entry name" value="Acyl_transferase_dom"/>
</dbReference>
<protein>
    <submittedName>
        <fullName evidence="17">Pimaricinolide synthase PimS1</fullName>
    </submittedName>
</protein>
<dbReference type="InterPro" id="IPR042104">
    <property type="entry name" value="PKS_dehydratase_sf"/>
</dbReference>
<evidence type="ECO:0000256" key="3">
    <source>
        <dbReference type="ARBA" id="ARBA00005189"/>
    </source>
</evidence>
<dbReference type="SMART" id="SM00825">
    <property type="entry name" value="PKS_KS"/>
    <property type="match status" value="3"/>
</dbReference>
<dbReference type="InterPro" id="IPR020807">
    <property type="entry name" value="PKS_DH"/>
</dbReference>
<proteinExistence type="predicted"/>
<dbReference type="InterPro" id="IPR018201">
    <property type="entry name" value="Ketoacyl_synth_AS"/>
</dbReference>
<dbReference type="Gene3D" id="3.40.50.720">
    <property type="entry name" value="NAD(P)-binding Rossmann-like Domain"/>
    <property type="match status" value="3"/>
</dbReference>
<evidence type="ECO:0000313" key="17">
    <source>
        <dbReference type="EMBL" id="PWV75060.1"/>
    </source>
</evidence>
<dbReference type="Pfam" id="PF08990">
    <property type="entry name" value="Docking"/>
    <property type="match status" value="1"/>
</dbReference>
<dbReference type="InterPro" id="IPR057326">
    <property type="entry name" value="KR_dom"/>
</dbReference>
<evidence type="ECO:0000256" key="4">
    <source>
        <dbReference type="ARBA" id="ARBA00022450"/>
    </source>
</evidence>
<comment type="cofactor">
    <cofactor evidence="1">
        <name>pantetheine 4'-phosphate</name>
        <dbReference type="ChEBI" id="CHEBI:47942"/>
    </cofactor>
</comment>
<keyword evidence="7" id="KW-0276">Fatty acid metabolism</keyword>
<feature type="region of interest" description="C-terminal hotdog fold" evidence="12">
    <location>
        <begin position="2762"/>
        <end position="2901"/>
    </location>
</feature>
<feature type="domain" description="Ketosynthase family 3 (KS3)" evidence="15">
    <location>
        <begin position="37"/>
        <end position="449"/>
    </location>
</feature>
<dbReference type="FunFam" id="3.40.47.10:FF:000019">
    <property type="entry name" value="Polyketide synthase type I"/>
    <property type="match status" value="3"/>
</dbReference>
<evidence type="ECO:0000256" key="8">
    <source>
        <dbReference type="ARBA" id="ARBA00023098"/>
    </source>
</evidence>
<evidence type="ECO:0000256" key="12">
    <source>
        <dbReference type="PROSITE-ProRule" id="PRU01363"/>
    </source>
</evidence>
<dbReference type="Pfam" id="PF08659">
    <property type="entry name" value="KR"/>
    <property type="match status" value="3"/>
</dbReference>
<dbReference type="InterPro" id="IPR016039">
    <property type="entry name" value="Thiolase-like"/>
</dbReference>
<dbReference type="SUPFAM" id="SSF51735">
    <property type="entry name" value="NAD(P)-binding Rossmann-fold domains"/>
    <property type="match status" value="6"/>
</dbReference>
<dbReference type="GO" id="GO:0033068">
    <property type="term" value="P:macrolide biosynthetic process"/>
    <property type="evidence" value="ECO:0007669"/>
    <property type="project" value="UniProtKB-ARBA"/>
</dbReference>
<dbReference type="InterPro" id="IPR014030">
    <property type="entry name" value="Ketoacyl_synth_N"/>
</dbReference>
<feature type="region of interest" description="C-terminal hotdog fold" evidence="12">
    <location>
        <begin position="4459"/>
        <end position="4599"/>
    </location>
</feature>
<feature type="active site" description="Proton donor; for dehydratase activity" evidence="12">
    <location>
        <position position="4518"/>
    </location>
</feature>
<reference evidence="17 18" key="1">
    <citation type="submission" date="2018-05" db="EMBL/GenBank/DDBJ databases">
        <title>Genomic Encyclopedia of Type Strains, Phase IV (KMG-IV): sequencing the most valuable type-strain genomes for metagenomic binning, comparative biology and taxonomic classification.</title>
        <authorList>
            <person name="Goeker M."/>
        </authorList>
    </citation>
    <scope>NUCLEOTIDE SEQUENCE [LARGE SCALE GENOMIC DNA]</scope>
    <source>
        <strain evidence="17 18">DSM 44717</strain>
    </source>
</reference>
<dbReference type="SUPFAM" id="SSF53901">
    <property type="entry name" value="Thiolase-like"/>
    <property type="match status" value="3"/>
</dbReference>
<feature type="domain" description="PKS/mFAS DH" evidence="16">
    <location>
        <begin position="4318"/>
        <end position="4599"/>
    </location>
</feature>
<dbReference type="SMART" id="SM01294">
    <property type="entry name" value="PKS_PP_betabranch"/>
    <property type="match status" value="2"/>
</dbReference>
<dbReference type="InterPro" id="IPR013968">
    <property type="entry name" value="PKS_KR"/>
</dbReference>
<evidence type="ECO:0000259" key="15">
    <source>
        <dbReference type="PROSITE" id="PS52004"/>
    </source>
</evidence>
<evidence type="ECO:0000256" key="5">
    <source>
        <dbReference type="ARBA" id="ARBA00022553"/>
    </source>
</evidence>
<dbReference type="SMART" id="SM00827">
    <property type="entry name" value="PKS_AT"/>
    <property type="match status" value="3"/>
</dbReference>
<dbReference type="CDD" id="cd08956">
    <property type="entry name" value="KR_3_FAS_SDR_x"/>
    <property type="match status" value="3"/>
</dbReference>
<dbReference type="RefSeq" id="WP_110038429.1">
    <property type="nucleotide sequence ID" value="NZ_QGTL01000005.1"/>
</dbReference>
<dbReference type="FunFam" id="1.10.1200.10:FF:000007">
    <property type="entry name" value="Probable polyketide synthase pks17"/>
    <property type="match status" value="2"/>
</dbReference>
<dbReference type="InterPro" id="IPR029058">
    <property type="entry name" value="AB_hydrolase_fold"/>
</dbReference>
<keyword evidence="4" id="KW-0596">Phosphopantetheine</keyword>
<dbReference type="InterPro" id="IPR020806">
    <property type="entry name" value="PKS_PP-bd"/>
</dbReference>
<feature type="active site" description="Proton donor; for dehydratase activity" evidence="12">
    <location>
        <position position="2823"/>
    </location>
</feature>
<evidence type="ECO:0000256" key="13">
    <source>
        <dbReference type="SAM" id="MobiDB-lite"/>
    </source>
</evidence>
<evidence type="ECO:0000256" key="11">
    <source>
        <dbReference type="ARBA" id="ARBA00023315"/>
    </source>
</evidence>
<dbReference type="Gene3D" id="3.10.129.110">
    <property type="entry name" value="Polyketide synthase dehydratase"/>
    <property type="match status" value="3"/>
</dbReference>
<dbReference type="Pfam" id="PF16197">
    <property type="entry name" value="KAsynt_C_assoc"/>
    <property type="match status" value="3"/>
</dbReference>
<dbReference type="Gene3D" id="3.40.47.10">
    <property type="match status" value="3"/>
</dbReference>
<dbReference type="Pfam" id="PF22953">
    <property type="entry name" value="SpnB_Rossmann"/>
    <property type="match status" value="3"/>
</dbReference>
<dbReference type="InterPro" id="IPR049551">
    <property type="entry name" value="PKS_DH_C"/>
</dbReference>
<dbReference type="InterPro" id="IPR009081">
    <property type="entry name" value="PP-bd_ACP"/>
</dbReference>
<evidence type="ECO:0000256" key="10">
    <source>
        <dbReference type="ARBA" id="ARBA00023268"/>
    </source>
</evidence>
<dbReference type="Pfam" id="PF00698">
    <property type="entry name" value="Acyl_transf_1"/>
    <property type="match status" value="3"/>
</dbReference>
<evidence type="ECO:0000313" key="18">
    <source>
        <dbReference type="Proteomes" id="UP000246410"/>
    </source>
</evidence>
<dbReference type="GO" id="GO:0006633">
    <property type="term" value="P:fatty acid biosynthetic process"/>
    <property type="evidence" value="ECO:0007669"/>
    <property type="project" value="InterPro"/>
</dbReference>
<evidence type="ECO:0000259" key="14">
    <source>
        <dbReference type="PROSITE" id="PS50075"/>
    </source>
</evidence>
<dbReference type="FunFam" id="3.40.366.10:FF:000002">
    <property type="entry name" value="Probable polyketide synthase 2"/>
    <property type="match status" value="3"/>
</dbReference>
<dbReference type="Pfam" id="PF21089">
    <property type="entry name" value="PKS_DH_N"/>
    <property type="match status" value="3"/>
</dbReference>
<gene>
    <name evidence="17" type="ORF">DFR69_105131</name>
</gene>
<comment type="pathway">
    <text evidence="2">Antibiotic biosynthesis.</text>
</comment>
<feature type="domain" description="PKS/mFAS DH" evidence="16">
    <location>
        <begin position="2625"/>
        <end position="2901"/>
    </location>
</feature>
<feature type="region of interest" description="N-terminal hotdog fold" evidence="12">
    <location>
        <begin position="2625"/>
        <end position="2750"/>
    </location>
</feature>
<keyword evidence="6" id="KW-0808">Transferase</keyword>
<dbReference type="GO" id="GO:0004315">
    <property type="term" value="F:3-oxoacyl-[acyl-carrier-protein] synthase activity"/>
    <property type="evidence" value="ECO:0007669"/>
    <property type="project" value="InterPro"/>
</dbReference>
<dbReference type="PANTHER" id="PTHR43775">
    <property type="entry name" value="FATTY ACID SYNTHASE"/>
    <property type="match status" value="1"/>
</dbReference>
<dbReference type="InterPro" id="IPR015083">
    <property type="entry name" value="NorB/c/GfsB-D-like_docking"/>
</dbReference>
<feature type="domain" description="PKS/mFAS DH" evidence="16">
    <location>
        <begin position="919"/>
        <end position="1190"/>
    </location>
</feature>
<keyword evidence="9" id="KW-0045">Antibiotic biosynthesis</keyword>
<dbReference type="InterPro" id="IPR020841">
    <property type="entry name" value="PKS_Beta-ketoAc_synthase_dom"/>
</dbReference>
<dbReference type="CDD" id="cd00833">
    <property type="entry name" value="PKS"/>
    <property type="match status" value="3"/>
</dbReference>
<dbReference type="InterPro" id="IPR049552">
    <property type="entry name" value="PKS_DH_N"/>
</dbReference>
<dbReference type="SUPFAM" id="SSF55048">
    <property type="entry name" value="Probable ACP-binding domain of malonyl-CoA ACP transacylase"/>
    <property type="match status" value="3"/>
</dbReference>
<keyword evidence="5" id="KW-0597">Phosphoprotein</keyword>
<dbReference type="InterPro" id="IPR050091">
    <property type="entry name" value="PKS_NRPS_Biosynth_Enz"/>
</dbReference>
<feature type="domain" description="Ketosynthase family 3 (KS3)" evidence="15">
    <location>
        <begin position="3444"/>
        <end position="3859"/>
    </location>
</feature>
<dbReference type="SMART" id="SM00824">
    <property type="entry name" value="PKS_TE"/>
    <property type="match status" value="1"/>
</dbReference>
<dbReference type="SMART" id="SM00822">
    <property type="entry name" value="PKS_KR"/>
    <property type="match status" value="3"/>
</dbReference>
<feature type="active site" description="Proton acceptor; for dehydratase activity" evidence="12">
    <location>
        <position position="951"/>
    </location>
</feature>
<dbReference type="SUPFAM" id="SSF53474">
    <property type="entry name" value="alpha/beta-Hydrolases"/>
    <property type="match status" value="1"/>
</dbReference>
<dbReference type="Gene3D" id="1.10.1200.10">
    <property type="entry name" value="ACP-like"/>
    <property type="match status" value="3"/>
</dbReference>
<dbReference type="SUPFAM" id="SSF52151">
    <property type="entry name" value="FabD/lysophospholipase-like"/>
    <property type="match status" value="3"/>
</dbReference>
<dbReference type="PROSITE" id="PS52019">
    <property type="entry name" value="PKS_MFAS_DH"/>
    <property type="match status" value="3"/>
</dbReference>
<dbReference type="Proteomes" id="UP000246410">
    <property type="component" value="Unassembled WGS sequence"/>
</dbReference>
<dbReference type="InterPro" id="IPR049900">
    <property type="entry name" value="PKS_mFAS_DH"/>
</dbReference>
<keyword evidence="11" id="KW-0012">Acyltransferase</keyword>
<dbReference type="GO" id="GO:0031177">
    <property type="term" value="F:phosphopantetheine binding"/>
    <property type="evidence" value="ECO:0007669"/>
    <property type="project" value="InterPro"/>
</dbReference>
<dbReference type="PROSITE" id="PS00012">
    <property type="entry name" value="PHOSPHOPANTETHEINE"/>
    <property type="match status" value="1"/>
</dbReference>
<comment type="caution">
    <text evidence="17">The sequence shown here is derived from an EMBL/GenBank/DDBJ whole genome shotgun (WGS) entry which is preliminary data.</text>
</comment>
<dbReference type="PROSITE" id="PS50075">
    <property type="entry name" value="CARRIER"/>
    <property type="match status" value="3"/>
</dbReference>
<evidence type="ECO:0000256" key="9">
    <source>
        <dbReference type="ARBA" id="ARBA00023194"/>
    </source>
</evidence>
<evidence type="ECO:0000256" key="6">
    <source>
        <dbReference type="ARBA" id="ARBA00022679"/>
    </source>
</evidence>
<dbReference type="InterPro" id="IPR055123">
    <property type="entry name" value="SpnB-like_Rossmann"/>
</dbReference>
<dbReference type="Pfam" id="PF02801">
    <property type="entry name" value="Ketoacyl-synt_C"/>
    <property type="match status" value="3"/>
</dbReference>
<dbReference type="Pfam" id="PF00550">
    <property type="entry name" value="PP-binding"/>
    <property type="match status" value="3"/>
</dbReference>
<dbReference type="Pfam" id="PF14765">
    <property type="entry name" value="PS-DH"/>
    <property type="match status" value="3"/>
</dbReference>
<dbReference type="PROSITE" id="PS52004">
    <property type="entry name" value="KS3_2"/>
    <property type="match status" value="3"/>
</dbReference>
<comment type="pathway">
    <text evidence="3">Lipid metabolism.</text>
</comment>
<dbReference type="InterPro" id="IPR016036">
    <property type="entry name" value="Malonyl_transacylase_ACP-bd"/>
</dbReference>
<keyword evidence="8" id="KW-0443">Lipid metabolism</keyword>
<keyword evidence="18" id="KW-1185">Reference proteome</keyword>
<feature type="compositionally biased region" description="Basic and acidic residues" evidence="13">
    <location>
        <begin position="4418"/>
        <end position="4429"/>
    </location>
</feature>
<feature type="region of interest" description="N-terminal hotdog fold" evidence="12">
    <location>
        <begin position="919"/>
        <end position="1041"/>
    </location>
</feature>